<protein>
    <recommendedName>
        <fullName evidence="7">Pirin</fullName>
    </recommendedName>
</protein>
<feature type="domain" description="Quercetin 2,3-dioxygenase C-terminal cupin" evidence="4">
    <location>
        <begin position="96"/>
        <end position="178"/>
    </location>
</feature>
<dbReference type="InterPro" id="IPR041602">
    <property type="entry name" value="Quercetinase_C"/>
</dbReference>
<dbReference type="InterPro" id="IPR003829">
    <property type="entry name" value="Pirin_N_dom"/>
</dbReference>
<dbReference type="Gene3D" id="2.60.120.10">
    <property type="entry name" value="Jelly Rolls"/>
    <property type="match status" value="2"/>
</dbReference>
<sequence>MEIITYIVEGELTHQDSMGTSETLGSGSVQFMSAGTGVRHSEHNLNHSKPLRFIQMWITPRARGGKPNYGSAHGEKNGRQNTWQHLVTDVKSTSASSPVKLNQDVNLFVTEISDGAGLDFRLNAGRQAYLLCMEGSVQVTGSQVQDVLGQHEAAEIVGANQLKLVPTSEVAHCLMVEMQSV</sequence>
<dbReference type="PANTHER" id="PTHR43212">
    <property type="entry name" value="QUERCETIN 2,3-DIOXYGENASE"/>
    <property type="match status" value="1"/>
</dbReference>
<comment type="caution">
    <text evidence="5">The sequence shown here is derived from an EMBL/GenBank/DDBJ whole genome shotgun (WGS) entry which is preliminary data.</text>
</comment>
<dbReference type="PIRSF" id="PIRSF006232">
    <property type="entry name" value="Pirin"/>
    <property type="match status" value="1"/>
</dbReference>
<dbReference type="InterPro" id="IPR011051">
    <property type="entry name" value="RmlC_Cupin_sf"/>
</dbReference>
<comment type="similarity">
    <text evidence="1 2">Belongs to the pirin family.</text>
</comment>
<evidence type="ECO:0000313" key="5">
    <source>
        <dbReference type="EMBL" id="KAK3281224.1"/>
    </source>
</evidence>
<dbReference type="InterPro" id="IPR012093">
    <property type="entry name" value="Pirin"/>
</dbReference>
<gene>
    <name evidence="5" type="ORF">CYMTET_10972</name>
</gene>
<organism evidence="5 6">
    <name type="scientific">Cymbomonas tetramitiformis</name>
    <dbReference type="NCBI Taxonomy" id="36881"/>
    <lineage>
        <taxon>Eukaryota</taxon>
        <taxon>Viridiplantae</taxon>
        <taxon>Chlorophyta</taxon>
        <taxon>Pyramimonadophyceae</taxon>
        <taxon>Pyramimonadales</taxon>
        <taxon>Pyramimonadaceae</taxon>
        <taxon>Cymbomonas</taxon>
    </lineage>
</organism>
<dbReference type="PANTHER" id="PTHR43212:SF3">
    <property type="entry name" value="QUERCETIN 2,3-DIOXYGENASE"/>
    <property type="match status" value="1"/>
</dbReference>
<evidence type="ECO:0000313" key="6">
    <source>
        <dbReference type="Proteomes" id="UP001190700"/>
    </source>
</evidence>
<evidence type="ECO:0000259" key="3">
    <source>
        <dbReference type="Pfam" id="PF02678"/>
    </source>
</evidence>
<reference evidence="5 6" key="1">
    <citation type="journal article" date="2015" name="Genome Biol. Evol.">
        <title>Comparative Genomics of a Bacterivorous Green Alga Reveals Evolutionary Causalities and Consequences of Phago-Mixotrophic Mode of Nutrition.</title>
        <authorList>
            <person name="Burns J.A."/>
            <person name="Paasch A."/>
            <person name="Narechania A."/>
            <person name="Kim E."/>
        </authorList>
    </citation>
    <scope>NUCLEOTIDE SEQUENCE [LARGE SCALE GENOMIC DNA]</scope>
    <source>
        <strain evidence="5 6">PLY_AMNH</strain>
    </source>
</reference>
<proteinExistence type="inferred from homology"/>
<evidence type="ECO:0000256" key="2">
    <source>
        <dbReference type="RuleBase" id="RU003457"/>
    </source>
</evidence>
<evidence type="ECO:0000259" key="4">
    <source>
        <dbReference type="Pfam" id="PF17954"/>
    </source>
</evidence>
<dbReference type="Pfam" id="PF02678">
    <property type="entry name" value="Pirin"/>
    <property type="match status" value="1"/>
</dbReference>
<dbReference type="SUPFAM" id="SSF51182">
    <property type="entry name" value="RmlC-like cupins"/>
    <property type="match status" value="1"/>
</dbReference>
<dbReference type="EMBL" id="LGRX02003945">
    <property type="protein sequence ID" value="KAK3281224.1"/>
    <property type="molecule type" value="Genomic_DNA"/>
</dbReference>
<dbReference type="Proteomes" id="UP001190700">
    <property type="component" value="Unassembled WGS sequence"/>
</dbReference>
<dbReference type="Pfam" id="PF17954">
    <property type="entry name" value="Pirin_C_2"/>
    <property type="match status" value="1"/>
</dbReference>
<accession>A0AAE0LDX4</accession>
<name>A0AAE0LDX4_9CHLO</name>
<keyword evidence="6" id="KW-1185">Reference proteome</keyword>
<evidence type="ECO:0008006" key="7">
    <source>
        <dbReference type="Google" id="ProtNLM"/>
    </source>
</evidence>
<evidence type="ECO:0000256" key="1">
    <source>
        <dbReference type="ARBA" id="ARBA00008416"/>
    </source>
</evidence>
<dbReference type="InterPro" id="IPR014710">
    <property type="entry name" value="RmlC-like_jellyroll"/>
</dbReference>
<dbReference type="AlphaFoldDB" id="A0AAE0LDX4"/>
<feature type="domain" description="Pirin N-terminal" evidence="3">
    <location>
        <begin position="1"/>
        <end position="58"/>
    </location>
</feature>